<keyword evidence="3" id="KW-0732">Signal</keyword>
<dbReference type="PANTHER" id="PTHR46838:SF1">
    <property type="entry name" value="TUMOR NECROSIS FACTOR RECEPTOR SUPERFAMILY MEMBER 14"/>
    <property type="match status" value="1"/>
</dbReference>
<feature type="chain" id="PRO_5027625220" evidence="3">
    <location>
        <begin position="18"/>
        <end position="160"/>
    </location>
</feature>
<comment type="caution">
    <text evidence="1">Lacks conserved residue(s) required for the propagation of feature annotation.</text>
</comment>
<dbReference type="PANTHER" id="PTHR46838">
    <property type="entry name" value="TUMOR NECROSIS FACTOR RECEPTOR SUPERFAMILY MEMBER 14"/>
    <property type="match status" value="1"/>
</dbReference>
<feature type="repeat" description="TNFR-Cys" evidence="1">
    <location>
        <begin position="19"/>
        <end position="54"/>
    </location>
</feature>
<feature type="domain" description="TNFR-Cys" evidence="4">
    <location>
        <begin position="56"/>
        <end position="104"/>
    </location>
</feature>
<organism evidence="5 6">
    <name type="scientific">Gymnodraco acuticeps</name>
    <name type="common">Antarctic dragonfish</name>
    <dbReference type="NCBI Taxonomy" id="8218"/>
    <lineage>
        <taxon>Eukaryota</taxon>
        <taxon>Metazoa</taxon>
        <taxon>Chordata</taxon>
        <taxon>Craniata</taxon>
        <taxon>Vertebrata</taxon>
        <taxon>Euteleostomi</taxon>
        <taxon>Actinopterygii</taxon>
        <taxon>Neopterygii</taxon>
        <taxon>Teleostei</taxon>
        <taxon>Neoteleostei</taxon>
        <taxon>Acanthomorphata</taxon>
        <taxon>Eupercaria</taxon>
        <taxon>Perciformes</taxon>
        <taxon>Notothenioidei</taxon>
        <taxon>Bathydraconidae</taxon>
        <taxon>Gymnodraco</taxon>
    </lineage>
</organism>
<evidence type="ECO:0000259" key="4">
    <source>
        <dbReference type="PROSITE" id="PS50050"/>
    </source>
</evidence>
<dbReference type="Gene3D" id="2.10.50.10">
    <property type="entry name" value="Tumor Necrosis Factor Receptor, subunit A, domain 2"/>
    <property type="match status" value="2"/>
</dbReference>
<evidence type="ECO:0000313" key="6">
    <source>
        <dbReference type="RefSeq" id="XP_034064578.1"/>
    </source>
</evidence>
<evidence type="ECO:0000256" key="1">
    <source>
        <dbReference type="PROSITE-ProRule" id="PRU00206"/>
    </source>
</evidence>
<dbReference type="GO" id="GO:0002720">
    <property type="term" value="P:positive regulation of cytokine production involved in immune response"/>
    <property type="evidence" value="ECO:0007669"/>
    <property type="project" value="TreeGrafter"/>
</dbReference>
<evidence type="ECO:0000256" key="2">
    <source>
        <dbReference type="SAM" id="Phobius"/>
    </source>
</evidence>
<feature type="disulfide bond" evidence="1">
    <location>
        <begin position="33"/>
        <end position="46"/>
    </location>
</feature>
<evidence type="ECO:0000313" key="5">
    <source>
        <dbReference type="Proteomes" id="UP000515161"/>
    </source>
</evidence>
<evidence type="ECO:0000256" key="3">
    <source>
        <dbReference type="SAM" id="SignalP"/>
    </source>
</evidence>
<dbReference type="PROSITE" id="PS50050">
    <property type="entry name" value="TNFR_NGFR_2"/>
    <property type="match status" value="2"/>
</dbReference>
<dbReference type="SMART" id="SM00208">
    <property type="entry name" value="TNFR"/>
    <property type="match status" value="3"/>
</dbReference>
<dbReference type="SUPFAM" id="SSF57586">
    <property type="entry name" value="TNF receptor-like"/>
    <property type="match status" value="1"/>
</dbReference>
<dbReference type="GO" id="GO:0050829">
    <property type="term" value="P:defense response to Gram-negative bacterium"/>
    <property type="evidence" value="ECO:0007669"/>
    <property type="project" value="TreeGrafter"/>
</dbReference>
<keyword evidence="2" id="KW-0472">Membrane</keyword>
<keyword evidence="5" id="KW-1185">Reference proteome</keyword>
<reference evidence="6" key="1">
    <citation type="submission" date="2025-08" db="UniProtKB">
        <authorList>
            <consortium name="RefSeq"/>
        </authorList>
    </citation>
    <scope>IDENTIFICATION</scope>
</reference>
<keyword evidence="2" id="KW-1133">Transmembrane helix</keyword>
<dbReference type="RefSeq" id="XP_034064578.1">
    <property type="nucleotide sequence ID" value="XM_034208687.1"/>
</dbReference>
<feature type="repeat" description="TNFR-Cys" evidence="1">
    <location>
        <begin position="56"/>
        <end position="104"/>
    </location>
</feature>
<dbReference type="GO" id="GO:0009897">
    <property type="term" value="C:external side of plasma membrane"/>
    <property type="evidence" value="ECO:0007669"/>
    <property type="project" value="TreeGrafter"/>
</dbReference>
<feature type="transmembrane region" description="Helical" evidence="2">
    <location>
        <begin position="136"/>
        <end position="157"/>
    </location>
</feature>
<feature type="domain" description="TNFR-Cys" evidence="4">
    <location>
        <begin position="19"/>
        <end position="54"/>
    </location>
</feature>
<sequence length="160" mass="17237">MLAVFVVLGCVSFLAQGLCCRPKEYSTRAEQCCPMCSEGTIVQRDCTSHSGTRCSRCKNGTFMNHPNGLDKCFTCTSCDSGTSREDAQCEPCPSGFFSEHGVNCTDWTACSGTQATLREGSSITDVVCGDSSRKHYMLILSGSLLFVSLVALGIKVIKKM</sequence>
<protein>
    <submittedName>
        <fullName evidence="6">Tumor necrosis factor receptor superfamily member 14-like isoform X2</fullName>
    </submittedName>
</protein>
<proteinExistence type="predicted"/>
<keyword evidence="2" id="KW-0812">Transmembrane</keyword>
<accession>A0A6P8TKL7</accession>
<dbReference type="GO" id="GO:0050830">
    <property type="term" value="P:defense response to Gram-positive bacterium"/>
    <property type="evidence" value="ECO:0007669"/>
    <property type="project" value="TreeGrafter"/>
</dbReference>
<feature type="disulfide bond" evidence="1">
    <location>
        <begin position="57"/>
        <end position="72"/>
    </location>
</feature>
<dbReference type="Pfam" id="PF00020">
    <property type="entry name" value="TNFR_c6"/>
    <property type="match status" value="1"/>
</dbReference>
<name>A0A6P8TKL7_GYMAC</name>
<dbReference type="Proteomes" id="UP000515161">
    <property type="component" value="Unplaced"/>
</dbReference>
<dbReference type="InterPro" id="IPR001368">
    <property type="entry name" value="TNFR/NGFR_Cys_rich_reg"/>
</dbReference>
<dbReference type="AlphaFoldDB" id="A0A6P8TKL7"/>
<gene>
    <name evidence="6" type="primary">LOC117541504</name>
</gene>
<dbReference type="FunFam" id="2.10.50.10:FF:000007">
    <property type="entry name" value="TNF receptor superfamily member 14"/>
    <property type="match status" value="1"/>
</dbReference>
<keyword evidence="1" id="KW-1015">Disulfide bond</keyword>
<feature type="signal peptide" evidence="3">
    <location>
        <begin position="1"/>
        <end position="17"/>
    </location>
</feature>
<dbReference type="GeneID" id="117541504"/>
<dbReference type="GO" id="GO:0046642">
    <property type="term" value="P:negative regulation of alpha-beta T cell proliferation"/>
    <property type="evidence" value="ECO:0007669"/>
    <property type="project" value="TreeGrafter"/>
</dbReference>
<feature type="disulfide bond" evidence="1">
    <location>
        <begin position="36"/>
        <end position="54"/>
    </location>
</feature>
<dbReference type="GO" id="GO:2000406">
    <property type="term" value="P:positive regulation of T cell migration"/>
    <property type="evidence" value="ECO:0007669"/>
    <property type="project" value="TreeGrafter"/>
</dbReference>